<evidence type="ECO:0000256" key="7">
    <source>
        <dbReference type="SAM" id="Phobius"/>
    </source>
</evidence>
<dbReference type="AlphaFoldDB" id="A0AAU7B2F6"/>
<feature type="region of interest" description="Disordered" evidence="6">
    <location>
        <begin position="751"/>
        <end position="786"/>
    </location>
</feature>
<keyword evidence="4 7" id="KW-1133">Transmembrane helix</keyword>
<keyword evidence="5 7" id="KW-0472">Membrane</keyword>
<feature type="compositionally biased region" description="Basic residues" evidence="6">
    <location>
        <begin position="777"/>
        <end position="786"/>
    </location>
</feature>
<dbReference type="InterPro" id="IPR004869">
    <property type="entry name" value="MMPL_dom"/>
</dbReference>
<dbReference type="Gene3D" id="1.20.1640.10">
    <property type="entry name" value="Multidrug efflux transporter AcrB transmembrane domain"/>
    <property type="match status" value="2"/>
</dbReference>
<feature type="transmembrane region" description="Helical" evidence="7">
    <location>
        <begin position="701"/>
        <end position="721"/>
    </location>
</feature>
<sequence>MPSTPSKTLPLAARVGRWSTRHRAIAIGLWLAFVVAAIFAGSLTGTKESGSDGGTGQSARADRLVDDHFPEKTVESLLIQRRDGGPIRTATVRATTAELTDALRAAPGVTAIDDPFTGDVGTVSPDGRSALMRVDLRGDTEANEKRIDGIERKVQLVAAASPELRIGQFGDASADKAISKIFEDDFAKAEKLSLPITLLILVLVFGAFVAAGVPLLLAATAVAGTIGLLGPVSQLVPMDETVTSVVLLVGMAVGVDYSLFVIRREREERRRGHSAQDALAIASATSGRAVLTSGLTVMAAMAGLLFAGDPTFSSMGVGAMLVVAVAMLGSLTVLPAALSLLGDRIEKGRIPVLHRLLNRGSRRAPAAGAGVDGVDAAGADAAGGRGWDLILRPVLRRPLVAAIISGGALVALTIPAFSLHTATSSIDDIPRTIEVMKVYDRMQAAFPGGQIPAQVIVHADDVTAPAVTAQIADLKARALKSDRLQGPITVSVTPDKRVARVEVPVDGNGNDAASERSLDELRDRILPAVFPSSGEAEALVTGQTAGSRDFNDLMKSRAPIVFAFVLTLAFLLLLVTFRSIVIPLKAIVLNLLSVGASYGVLVWVFQDGHLESQLGFTSHGYITSWLPMFLFVILFGLSMDYHVFILSRIREAVDRGASTADAVSIGIRGTAGTVTSAALVMVAVFSIFATLSAVDFKQMGVGLATAILLDATIVRAVLLPASMSLLGERNWYLPSWLEWLPQVRAHDAVPTGLVDGPPRGGVDPVDAEDPDAARAARRERRALTRA</sequence>
<evidence type="ECO:0000256" key="4">
    <source>
        <dbReference type="ARBA" id="ARBA00022989"/>
    </source>
</evidence>
<feature type="transmembrane region" description="Helical" evidence="7">
    <location>
        <begin position="399"/>
        <end position="418"/>
    </location>
</feature>
<dbReference type="PROSITE" id="PS50156">
    <property type="entry name" value="SSD"/>
    <property type="match status" value="1"/>
</dbReference>
<name>A0AAU7B2F6_9ACTN</name>
<dbReference type="SUPFAM" id="SSF82866">
    <property type="entry name" value="Multidrug efflux transporter AcrB transmembrane domain"/>
    <property type="match status" value="2"/>
</dbReference>
<dbReference type="EMBL" id="CP114014">
    <property type="protein sequence ID" value="XAY08138.1"/>
    <property type="molecule type" value="Genomic_DNA"/>
</dbReference>
<accession>A0AAU7B2F6</accession>
<dbReference type="Pfam" id="PF03176">
    <property type="entry name" value="MMPL"/>
    <property type="match status" value="2"/>
</dbReference>
<dbReference type="PANTHER" id="PTHR33406">
    <property type="entry name" value="MEMBRANE PROTEIN MJ1562-RELATED"/>
    <property type="match status" value="1"/>
</dbReference>
<dbReference type="InterPro" id="IPR050545">
    <property type="entry name" value="Mycobact_MmpL"/>
</dbReference>
<feature type="transmembrane region" description="Helical" evidence="7">
    <location>
        <begin position="587"/>
        <end position="605"/>
    </location>
</feature>
<dbReference type="KEGG" id="parq:DSM112329_05034"/>
<keyword evidence="3 7" id="KW-0812">Transmembrane</keyword>
<dbReference type="InterPro" id="IPR000731">
    <property type="entry name" value="SSD"/>
</dbReference>
<organism evidence="9">
    <name type="scientific">Paraconexibacter sp. AEG42_29</name>
    <dbReference type="NCBI Taxonomy" id="2997339"/>
    <lineage>
        <taxon>Bacteria</taxon>
        <taxon>Bacillati</taxon>
        <taxon>Actinomycetota</taxon>
        <taxon>Thermoleophilia</taxon>
        <taxon>Solirubrobacterales</taxon>
        <taxon>Paraconexibacteraceae</taxon>
        <taxon>Paraconexibacter</taxon>
    </lineage>
</organism>
<feature type="transmembrane region" description="Helical" evidence="7">
    <location>
        <begin position="289"/>
        <end position="307"/>
    </location>
</feature>
<evidence type="ECO:0000256" key="3">
    <source>
        <dbReference type="ARBA" id="ARBA00022692"/>
    </source>
</evidence>
<protein>
    <submittedName>
        <fullName evidence="9">Heme uptake protein MmpL11</fullName>
    </submittedName>
</protein>
<keyword evidence="2" id="KW-1003">Cell membrane</keyword>
<feature type="transmembrane region" description="Helical" evidence="7">
    <location>
        <begin position="319"/>
        <end position="341"/>
    </location>
</feature>
<evidence type="ECO:0000256" key="1">
    <source>
        <dbReference type="ARBA" id="ARBA00004651"/>
    </source>
</evidence>
<feature type="transmembrane region" description="Helical" evidence="7">
    <location>
        <begin position="665"/>
        <end position="689"/>
    </location>
</feature>
<dbReference type="GO" id="GO:0005886">
    <property type="term" value="C:plasma membrane"/>
    <property type="evidence" value="ECO:0007669"/>
    <property type="project" value="UniProtKB-SubCell"/>
</dbReference>
<evidence type="ECO:0000256" key="5">
    <source>
        <dbReference type="ARBA" id="ARBA00023136"/>
    </source>
</evidence>
<dbReference type="PANTHER" id="PTHR33406:SF13">
    <property type="entry name" value="MEMBRANE PROTEIN YDFJ"/>
    <property type="match status" value="1"/>
</dbReference>
<evidence type="ECO:0000259" key="8">
    <source>
        <dbReference type="PROSITE" id="PS50156"/>
    </source>
</evidence>
<evidence type="ECO:0000256" key="6">
    <source>
        <dbReference type="SAM" id="MobiDB-lite"/>
    </source>
</evidence>
<feature type="domain" description="SSD" evidence="8">
    <location>
        <begin position="209"/>
        <end position="340"/>
    </location>
</feature>
<feature type="transmembrane region" description="Helical" evidence="7">
    <location>
        <begin position="558"/>
        <end position="575"/>
    </location>
</feature>
<feature type="transmembrane region" description="Helical" evidence="7">
    <location>
        <begin position="241"/>
        <end position="262"/>
    </location>
</feature>
<feature type="transmembrane region" description="Helical" evidence="7">
    <location>
        <begin position="625"/>
        <end position="644"/>
    </location>
</feature>
<feature type="transmembrane region" description="Helical" evidence="7">
    <location>
        <begin position="196"/>
        <end position="229"/>
    </location>
</feature>
<gene>
    <name evidence="9" type="ORF">DSM112329_05034</name>
</gene>
<feature type="transmembrane region" description="Helical" evidence="7">
    <location>
        <begin position="24"/>
        <end position="43"/>
    </location>
</feature>
<proteinExistence type="predicted"/>
<reference evidence="9" key="1">
    <citation type="submission" date="2022-12" db="EMBL/GenBank/DDBJ databases">
        <title>Paraconexibacter alkalitolerans sp. nov. and Baekduia alba sp. nov., isolated from soil and emended description of the genera Paraconexibacter (Chun et al., 2020) and Baekduia (An et al., 2020).</title>
        <authorList>
            <person name="Vieira S."/>
            <person name="Huber K.J."/>
            <person name="Geppert A."/>
            <person name="Wolf J."/>
            <person name="Neumann-Schaal M."/>
            <person name="Muesken M."/>
            <person name="Overmann J."/>
        </authorList>
    </citation>
    <scope>NUCLEOTIDE SEQUENCE</scope>
    <source>
        <strain evidence="9">AEG42_29</strain>
    </source>
</reference>
<evidence type="ECO:0000256" key="2">
    <source>
        <dbReference type="ARBA" id="ARBA00022475"/>
    </source>
</evidence>
<comment type="subcellular location">
    <subcellularLocation>
        <location evidence="1">Cell membrane</location>
        <topology evidence="1">Multi-pass membrane protein</topology>
    </subcellularLocation>
</comment>
<dbReference type="RefSeq" id="WP_354699322.1">
    <property type="nucleotide sequence ID" value="NZ_CP114014.1"/>
</dbReference>
<evidence type="ECO:0000313" key="9">
    <source>
        <dbReference type="EMBL" id="XAY08138.1"/>
    </source>
</evidence>